<feature type="compositionally biased region" description="Basic and acidic residues" evidence="3">
    <location>
        <begin position="112"/>
        <end position="126"/>
    </location>
</feature>
<dbReference type="GO" id="GO:0042302">
    <property type="term" value="F:structural constituent of cuticle"/>
    <property type="evidence" value="ECO:0007669"/>
    <property type="project" value="UniProtKB-UniRule"/>
</dbReference>
<reference evidence="4" key="1">
    <citation type="journal article" date="2023" name="G3 (Bethesda)">
        <title>Whole genome assemblies of Zophobas morio and Tenebrio molitor.</title>
        <authorList>
            <person name="Kaur S."/>
            <person name="Stinson S.A."/>
            <person name="diCenzo G.C."/>
        </authorList>
    </citation>
    <scope>NUCLEOTIDE SEQUENCE</scope>
    <source>
        <strain evidence="4">QUZm001</strain>
    </source>
</reference>
<dbReference type="InterPro" id="IPR051217">
    <property type="entry name" value="Insect_Cuticle_Struc_Prot"/>
</dbReference>
<dbReference type="GO" id="GO:0005615">
    <property type="term" value="C:extracellular space"/>
    <property type="evidence" value="ECO:0007669"/>
    <property type="project" value="TreeGrafter"/>
</dbReference>
<keyword evidence="5" id="KW-1185">Reference proteome</keyword>
<evidence type="ECO:0000256" key="3">
    <source>
        <dbReference type="SAM" id="MobiDB-lite"/>
    </source>
</evidence>
<evidence type="ECO:0000313" key="4">
    <source>
        <dbReference type="EMBL" id="KAJ3655004.1"/>
    </source>
</evidence>
<dbReference type="Proteomes" id="UP001168821">
    <property type="component" value="Unassembled WGS sequence"/>
</dbReference>
<proteinExistence type="predicted"/>
<evidence type="ECO:0000313" key="5">
    <source>
        <dbReference type="Proteomes" id="UP001168821"/>
    </source>
</evidence>
<dbReference type="GO" id="GO:0031012">
    <property type="term" value="C:extracellular matrix"/>
    <property type="evidence" value="ECO:0007669"/>
    <property type="project" value="TreeGrafter"/>
</dbReference>
<comment type="caution">
    <text evidence="4">The sequence shown here is derived from an EMBL/GenBank/DDBJ whole genome shotgun (WGS) entry which is preliminary data.</text>
</comment>
<dbReference type="Pfam" id="PF00379">
    <property type="entry name" value="Chitin_bind_4"/>
    <property type="match status" value="1"/>
</dbReference>
<protein>
    <recommendedName>
        <fullName evidence="6">Pro-resilin</fullName>
    </recommendedName>
</protein>
<name>A0AA38IKE6_9CUCU</name>
<dbReference type="PANTHER" id="PTHR12236">
    <property type="entry name" value="STRUCTURAL CONTITUENT OF CUTICLE"/>
    <property type="match status" value="1"/>
</dbReference>
<feature type="region of interest" description="Disordered" evidence="3">
    <location>
        <begin position="104"/>
        <end position="127"/>
    </location>
</feature>
<evidence type="ECO:0000256" key="1">
    <source>
        <dbReference type="ARBA" id="ARBA00022460"/>
    </source>
</evidence>
<dbReference type="InterPro" id="IPR000618">
    <property type="entry name" value="Insect_cuticle"/>
</dbReference>
<dbReference type="EMBL" id="JALNTZ010000004">
    <property type="protein sequence ID" value="KAJ3655004.1"/>
    <property type="molecule type" value="Genomic_DNA"/>
</dbReference>
<feature type="region of interest" description="Disordered" evidence="3">
    <location>
        <begin position="235"/>
        <end position="263"/>
    </location>
</feature>
<dbReference type="PANTHER" id="PTHR12236:SF79">
    <property type="entry name" value="CUTICULAR PROTEIN 50CB-RELATED"/>
    <property type="match status" value="1"/>
</dbReference>
<organism evidence="4 5">
    <name type="scientific">Zophobas morio</name>
    <dbReference type="NCBI Taxonomy" id="2755281"/>
    <lineage>
        <taxon>Eukaryota</taxon>
        <taxon>Metazoa</taxon>
        <taxon>Ecdysozoa</taxon>
        <taxon>Arthropoda</taxon>
        <taxon>Hexapoda</taxon>
        <taxon>Insecta</taxon>
        <taxon>Pterygota</taxon>
        <taxon>Neoptera</taxon>
        <taxon>Endopterygota</taxon>
        <taxon>Coleoptera</taxon>
        <taxon>Polyphaga</taxon>
        <taxon>Cucujiformia</taxon>
        <taxon>Tenebrionidae</taxon>
        <taxon>Zophobas</taxon>
    </lineage>
</organism>
<dbReference type="InterPro" id="IPR031311">
    <property type="entry name" value="CHIT_BIND_RR_consensus"/>
</dbReference>
<evidence type="ECO:0000256" key="2">
    <source>
        <dbReference type="PROSITE-ProRule" id="PRU00497"/>
    </source>
</evidence>
<evidence type="ECO:0008006" key="6">
    <source>
        <dbReference type="Google" id="ProtNLM"/>
    </source>
</evidence>
<keyword evidence="1 2" id="KW-0193">Cuticle</keyword>
<dbReference type="AlphaFoldDB" id="A0AA38IKE6"/>
<sequence length="263" mass="28756">MLVGVKWSKSLTPHNHRQWVTKHRGPYINQINIASPSIVVLLVGARWVFFGVTIENFKIFWMVVAVLGAARCEPPSSNYGTPLSAPLSSYGTPNYDLNNGNGNYDFGGHGDQGGHGDHGDQGEPKSYEFGYQVKDDYTGNNYNRKESSDGNQVRGEYRVQLPDGRTQIVTYYADWQTGFHADVRYEGTAQYPEQYNTYNGGNNGQYGAPNYSNNNGYGTSSVSIKDYSSGSGNGYNSGSGGGYDSYAGNFGNKGRPGYEYGAP</sequence>
<accession>A0AA38IKE6</accession>
<gene>
    <name evidence="4" type="ORF">Zmor_014152</name>
</gene>
<dbReference type="PROSITE" id="PS00233">
    <property type="entry name" value="CHIT_BIND_RR_1"/>
    <property type="match status" value="1"/>
</dbReference>
<dbReference type="PROSITE" id="PS51155">
    <property type="entry name" value="CHIT_BIND_RR_2"/>
    <property type="match status" value="1"/>
</dbReference>